<feature type="coiled-coil region" evidence="2">
    <location>
        <begin position="104"/>
        <end position="131"/>
    </location>
</feature>
<evidence type="ECO:0000313" key="5">
    <source>
        <dbReference type="EMBL" id="KAG5444130.1"/>
    </source>
</evidence>
<dbReference type="EMBL" id="NIRI02000056">
    <property type="protein sequence ID" value="KAG5444130.1"/>
    <property type="molecule type" value="Genomic_DNA"/>
</dbReference>
<dbReference type="GO" id="GO:0005856">
    <property type="term" value="C:cytoskeleton"/>
    <property type="evidence" value="ECO:0007669"/>
    <property type="project" value="UniProtKB-ARBA"/>
</dbReference>
<evidence type="ECO:0000256" key="1">
    <source>
        <dbReference type="ARBA" id="ARBA00023054"/>
    </source>
</evidence>
<organism evidence="5 6">
    <name type="scientific">Clonorchis sinensis</name>
    <name type="common">Chinese liver fluke</name>
    <dbReference type="NCBI Taxonomy" id="79923"/>
    <lineage>
        <taxon>Eukaryota</taxon>
        <taxon>Metazoa</taxon>
        <taxon>Spiralia</taxon>
        <taxon>Lophotrochozoa</taxon>
        <taxon>Platyhelminthes</taxon>
        <taxon>Trematoda</taxon>
        <taxon>Digenea</taxon>
        <taxon>Opisthorchiida</taxon>
        <taxon>Opisthorchiata</taxon>
        <taxon>Opisthorchiidae</taxon>
        <taxon>Clonorchis</taxon>
    </lineage>
</organism>
<protein>
    <submittedName>
        <fullName evidence="5">Cilia- and flagella-associated protein 100</fullName>
    </submittedName>
</protein>
<evidence type="ECO:0000256" key="3">
    <source>
        <dbReference type="SAM" id="MobiDB-lite"/>
    </source>
</evidence>
<dbReference type="PANTHER" id="PTHR21683">
    <property type="entry name" value="COILED-COIL DOMAIN-CONTAINING PROTEIN 42 LIKE-2-LIKE-RELATED"/>
    <property type="match status" value="1"/>
</dbReference>
<keyword evidence="5" id="KW-0966">Cell projection</keyword>
<keyword evidence="5" id="KW-0282">Flagellum</keyword>
<feature type="compositionally biased region" description="Basic and acidic residues" evidence="3">
    <location>
        <begin position="463"/>
        <end position="493"/>
    </location>
</feature>
<feature type="region of interest" description="Disordered" evidence="3">
    <location>
        <begin position="457"/>
        <end position="531"/>
    </location>
</feature>
<reference evidence="5 6" key="1">
    <citation type="journal article" date="2018" name="Biotechnol. Adv.">
        <title>Improved genomic resources and new bioinformatic workflow for the carcinogenic parasite Clonorchis sinensis: Biotechnological implications.</title>
        <authorList>
            <person name="Wang D."/>
            <person name="Korhonen P.K."/>
            <person name="Gasser R.B."/>
            <person name="Young N.D."/>
        </authorList>
    </citation>
    <scope>NUCLEOTIDE SEQUENCE [LARGE SCALE GENOMIC DNA]</scope>
    <source>
        <strain evidence="5">Cs-k2</strain>
    </source>
</reference>
<dbReference type="InterPro" id="IPR051147">
    <property type="entry name" value="CFAP_domain-containing"/>
</dbReference>
<dbReference type="AlphaFoldDB" id="A0A8T1M4S3"/>
<feature type="compositionally biased region" description="Acidic residues" evidence="3">
    <location>
        <begin position="287"/>
        <end position="298"/>
    </location>
</feature>
<keyword evidence="5" id="KW-0969">Cilium</keyword>
<proteinExistence type="predicted"/>
<reference evidence="5 6" key="2">
    <citation type="journal article" date="2021" name="Genomics">
        <title>High-quality reference genome for Clonorchis sinensis.</title>
        <authorList>
            <person name="Young N.D."/>
            <person name="Stroehlein A.J."/>
            <person name="Kinkar L."/>
            <person name="Wang T."/>
            <person name="Sohn W.M."/>
            <person name="Chang B.C.H."/>
            <person name="Kaur P."/>
            <person name="Weisz D."/>
            <person name="Dudchenko O."/>
            <person name="Aiden E.L."/>
            <person name="Korhonen P.K."/>
            <person name="Gasser R.B."/>
        </authorList>
    </citation>
    <scope>NUCLEOTIDE SEQUENCE [LARGE SCALE GENOMIC DNA]</scope>
    <source>
        <strain evidence="5">Cs-k2</strain>
    </source>
</reference>
<dbReference type="Proteomes" id="UP000286415">
    <property type="component" value="Unassembled WGS sequence"/>
</dbReference>
<keyword evidence="1 2" id="KW-0175">Coiled coil</keyword>
<feature type="compositionally biased region" description="Low complexity" evidence="3">
    <location>
        <begin position="263"/>
        <end position="286"/>
    </location>
</feature>
<evidence type="ECO:0000259" key="4">
    <source>
        <dbReference type="Pfam" id="PF13863"/>
    </source>
</evidence>
<comment type="caution">
    <text evidence="5">The sequence shown here is derived from an EMBL/GenBank/DDBJ whole genome shotgun (WGS) entry which is preliminary data.</text>
</comment>
<feature type="compositionally biased region" description="Basic and acidic residues" evidence="3">
    <location>
        <begin position="504"/>
        <end position="531"/>
    </location>
</feature>
<feature type="region of interest" description="Disordered" evidence="3">
    <location>
        <begin position="231"/>
        <end position="298"/>
    </location>
</feature>
<accession>A0A8T1M4S3</accession>
<dbReference type="OrthoDB" id="10264063at2759"/>
<feature type="domain" description="DUF4200" evidence="4">
    <location>
        <begin position="90"/>
        <end position="207"/>
    </location>
</feature>
<evidence type="ECO:0000256" key="2">
    <source>
        <dbReference type="SAM" id="Coils"/>
    </source>
</evidence>
<name>A0A8T1M4S3_CLOSI</name>
<dbReference type="PANTHER" id="PTHR21683:SF3">
    <property type="entry name" value="CILIA AND FLAGELLA ASSOCIATED PROTEIN 100"/>
    <property type="match status" value="1"/>
</dbReference>
<dbReference type="InterPro" id="IPR025252">
    <property type="entry name" value="DUF4200"/>
</dbReference>
<sequence>MSTENPFKLPQFSTVFELKEAELQRKREARNYMLKQSVADKIPVNRLVSSRRDILPHDEAPKEPDEVAKAKSLLRRIKGSCADRTTHQEYIVKQREMFMLEYSIAVQNAELDRLKKLAESEERKLNIAEQCLEQDAALFDEFLKDNDKSSIEAITNAEQEARKRSAIVDEIRQLSVQQQKLTAENNRLRSVVQEYRGYKLFLECLVPEPHRSGRQLIRQERRLAKARAREEARRKLTVQPPLSVPPDIRRRTSFMVRRKSTLRPSVTSKSPTSVSSSPRTPRASSSIDEEQLVSSSDETEEDLFFTSVDQVLEILADLEEANLRLLRHCQDGQEGIDSLKTISAETKERVEADNSVLVRHYQALKESIRVEEEKSKDLSVTSQDFEFAGFEKKGQEAMLQELHNHIGEVYRTCIQKPDASLSSLQLLNEIESRMIALLQQISELPSGEVKAALHTKERKHRLDVKERRRQEQQRHQEERLRKTLERAQAEPKRMHGRKIVARSEPPKMSKDDSKDLEALAREEEEMRVLFG</sequence>
<keyword evidence="6" id="KW-1185">Reference proteome</keyword>
<gene>
    <name evidence="5" type="ORF">CSKR_101617</name>
</gene>
<dbReference type="Pfam" id="PF13863">
    <property type="entry name" value="DUF4200"/>
    <property type="match status" value="1"/>
</dbReference>
<evidence type="ECO:0000313" key="6">
    <source>
        <dbReference type="Proteomes" id="UP000286415"/>
    </source>
</evidence>